<reference evidence="8 9" key="1">
    <citation type="submission" date="2024-01" db="EMBL/GenBank/DDBJ databases">
        <title>The genome of the rayed Mediterranean limpet Patella caerulea (Linnaeus, 1758).</title>
        <authorList>
            <person name="Anh-Thu Weber A."/>
            <person name="Halstead-Nussloch G."/>
        </authorList>
    </citation>
    <scope>NUCLEOTIDE SEQUENCE [LARGE SCALE GENOMIC DNA]</scope>
    <source>
        <strain evidence="8">AATW-2023a</strain>
        <tissue evidence="8">Whole specimen</tissue>
    </source>
</reference>
<evidence type="ECO:0000256" key="1">
    <source>
        <dbReference type="ARBA" id="ARBA00004245"/>
    </source>
</evidence>
<feature type="region of interest" description="Disordered" evidence="6">
    <location>
        <begin position="229"/>
        <end position="255"/>
    </location>
</feature>
<feature type="compositionally biased region" description="Polar residues" evidence="6">
    <location>
        <begin position="1"/>
        <end position="17"/>
    </location>
</feature>
<dbReference type="InterPro" id="IPR029197">
    <property type="entry name" value="CKAP2_C"/>
</dbReference>
<dbReference type="GO" id="GO:0015630">
    <property type="term" value="C:microtubule cytoskeleton"/>
    <property type="evidence" value="ECO:0007669"/>
    <property type="project" value="TreeGrafter"/>
</dbReference>
<dbReference type="Pfam" id="PF15297">
    <property type="entry name" value="CKAP2_C"/>
    <property type="match status" value="1"/>
</dbReference>
<name>A0AAN8PE13_PATCE</name>
<feature type="compositionally biased region" description="Polar residues" evidence="6">
    <location>
        <begin position="84"/>
        <end position="94"/>
    </location>
</feature>
<comment type="similarity">
    <text evidence="2">Belongs to the CKAP2 family.</text>
</comment>
<keyword evidence="4" id="KW-0597">Phosphoprotein</keyword>
<feature type="compositionally biased region" description="Polar residues" evidence="6">
    <location>
        <begin position="164"/>
        <end position="175"/>
    </location>
</feature>
<evidence type="ECO:0000259" key="7">
    <source>
        <dbReference type="Pfam" id="PF15297"/>
    </source>
</evidence>
<dbReference type="PANTHER" id="PTHR16076:SF8">
    <property type="entry name" value="CYTOSKELETON-ASSOCIATED PROTEIN 2"/>
    <property type="match status" value="1"/>
</dbReference>
<evidence type="ECO:0000256" key="6">
    <source>
        <dbReference type="SAM" id="MobiDB-lite"/>
    </source>
</evidence>
<evidence type="ECO:0000256" key="3">
    <source>
        <dbReference type="ARBA" id="ARBA00022490"/>
    </source>
</evidence>
<feature type="compositionally biased region" description="Polar residues" evidence="6">
    <location>
        <begin position="231"/>
        <end position="241"/>
    </location>
</feature>
<proteinExistence type="inferred from homology"/>
<evidence type="ECO:0000256" key="2">
    <source>
        <dbReference type="ARBA" id="ARBA00009468"/>
    </source>
</evidence>
<evidence type="ECO:0000256" key="4">
    <source>
        <dbReference type="ARBA" id="ARBA00022553"/>
    </source>
</evidence>
<gene>
    <name evidence="8" type="ORF">SNE40_016599</name>
</gene>
<protein>
    <recommendedName>
        <fullName evidence="7">Cytoskeleton-associated protein 2 C-terminal domain-containing protein</fullName>
    </recommendedName>
</protein>
<accession>A0AAN8PE13</accession>
<feature type="region of interest" description="Disordered" evidence="6">
    <location>
        <begin position="1"/>
        <end position="212"/>
    </location>
</feature>
<dbReference type="AlphaFoldDB" id="A0AAN8PE13"/>
<keyword evidence="3" id="KW-0963">Cytoplasm</keyword>
<dbReference type="Proteomes" id="UP001347796">
    <property type="component" value="Unassembled WGS sequence"/>
</dbReference>
<dbReference type="EMBL" id="JAZGQO010000011">
    <property type="protein sequence ID" value="KAK6173068.1"/>
    <property type="molecule type" value="Genomic_DNA"/>
</dbReference>
<organism evidence="8 9">
    <name type="scientific">Patella caerulea</name>
    <name type="common">Rayed Mediterranean limpet</name>
    <dbReference type="NCBI Taxonomy" id="87958"/>
    <lineage>
        <taxon>Eukaryota</taxon>
        <taxon>Metazoa</taxon>
        <taxon>Spiralia</taxon>
        <taxon>Lophotrochozoa</taxon>
        <taxon>Mollusca</taxon>
        <taxon>Gastropoda</taxon>
        <taxon>Patellogastropoda</taxon>
        <taxon>Patelloidea</taxon>
        <taxon>Patellidae</taxon>
        <taxon>Patella</taxon>
    </lineage>
</organism>
<feature type="domain" description="Cytoskeleton-associated protein 2 C-terminal" evidence="7">
    <location>
        <begin position="354"/>
        <end position="449"/>
    </location>
</feature>
<evidence type="ECO:0000313" key="9">
    <source>
        <dbReference type="Proteomes" id="UP001347796"/>
    </source>
</evidence>
<dbReference type="PANTHER" id="PTHR16076">
    <property type="entry name" value="CYTOSKELETON ASSOCIATED PROTEIN 2-RELATED"/>
    <property type="match status" value="1"/>
</dbReference>
<feature type="compositionally biased region" description="Basic residues" evidence="6">
    <location>
        <begin position="176"/>
        <end position="192"/>
    </location>
</feature>
<comment type="subcellular location">
    <subcellularLocation>
        <location evidence="1">Cytoplasm</location>
        <location evidence="1">Cytoskeleton</location>
    </subcellularLocation>
</comment>
<keyword evidence="9" id="KW-1185">Reference proteome</keyword>
<dbReference type="InterPro" id="IPR026165">
    <property type="entry name" value="CKAP2_fam"/>
</dbReference>
<dbReference type="GO" id="GO:0007026">
    <property type="term" value="P:negative regulation of microtubule depolymerization"/>
    <property type="evidence" value="ECO:0007669"/>
    <property type="project" value="TreeGrafter"/>
</dbReference>
<keyword evidence="5" id="KW-0206">Cytoskeleton</keyword>
<feature type="compositionally biased region" description="Basic and acidic residues" evidence="6">
    <location>
        <begin position="97"/>
        <end position="109"/>
    </location>
</feature>
<feature type="compositionally biased region" description="Polar residues" evidence="6">
    <location>
        <begin position="137"/>
        <end position="154"/>
    </location>
</feature>
<feature type="compositionally biased region" description="Polar residues" evidence="6">
    <location>
        <begin position="112"/>
        <end position="123"/>
    </location>
</feature>
<comment type="caution">
    <text evidence="8">The sequence shown here is derived from an EMBL/GenBank/DDBJ whole genome shotgun (WGS) entry which is preliminary data.</text>
</comment>
<sequence>MVSQKVTETKFKSNVNGQEPDDLRLRLEEWRANKKQKVGTHVPGSNKLKRYTIGQPPPPVPKSTRKVQAVSKIDSHWKKKRSSPTDNRNNNISSLKKVPEKKQEGDKKPTISFKTKPTCSLQPLSKRRPVVAINPILKQSNNSPSKLSLQTSFTKNNNKKINNTLRNQLKSSSHQKLNKRLSLRSIRSRNSARKSSSTSSKHGFKENIQPVSGEEDLAKKIEVTPFKHVTFQPSGNKPRSNTPHHSKKFLSQQQGQVSIRKSLKNWLDENEKTPSRFRHLMCFDAQLSSKKVKVVTPTKPCLTIDELTQQQETLIHEERNINRKLGDIFDGMNDDDNVFVKETTDISENTINQQLLTMLDECFTLFLAGCPVDSILPWLDRIQKNIPIANVSTTFYICKLNVVKSTGNNKKIMAVIEEAIRNGAKPADKLAEVVTSTIKEMLESQQKTDNPTDILTTDNIFDSMAIKYSVKQVTPFTSNKKRKRISEDGGVKKFSPRTVVTPVRRSTRRSASFVEVKTDKVYVSLKQMTDEERSKALFQTNEALGGF</sequence>
<evidence type="ECO:0000313" key="8">
    <source>
        <dbReference type="EMBL" id="KAK6173068.1"/>
    </source>
</evidence>
<feature type="compositionally biased region" description="Basic and acidic residues" evidence="6">
    <location>
        <begin position="21"/>
        <end position="32"/>
    </location>
</feature>
<evidence type="ECO:0000256" key="5">
    <source>
        <dbReference type="ARBA" id="ARBA00023212"/>
    </source>
</evidence>